<proteinExistence type="predicted"/>
<comment type="caution">
    <text evidence="1">The sequence shown here is derived from an EMBL/GenBank/DDBJ whole genome shotgun (WGS) entry which is preliminary data.</text>
</comment>
<reference evidence="1" key="1">
    <citation type="journal article" date="2015" name="Nature">
        <title>Complex archaea that bridge the gap between prokaryotes and eukaryotes.</title>
        <authorList>
            <person name="Spang A."/>
            <person name="Saw J.H."/>
            <person name="Jorgensen S.L."/>
            <person name="Zaremba-Niedzwiedzka K."/>
            <person name="Martijn J."/>
            <person name="Lind A.E."/>
            <person name="van Eijk R."/>
            <person name="Schleper C."/>
            <person name="Guy L."/>
            <person name="Ettema T.J."/>
        </authorList>
    </citation>
    <scope>NUCLEOTIDE SEQUENCE</scope>
</reference>
<organism evidence="1">
    <name type="scientific">marine sediment metagenome</name>
    <dbReference type="NCBI Taxonomy" id="412755"/>
    <lineage>
        <taxon>unclassified sequences</taxon>
        <taxon>metagenomes</taxon>
        <taxon>ecological metagenomes</taxon>
    </lineage>
</organism>
<evidence type="ECO:0000313" key="1">
    <source>
        <dbReference type="EMBL" id="KKK59705.1"/>
    </source>
</evidence>
<sequence>MAGQSPDDVWTEEATMRRAEFGKRLGLKDEIADMLINYCPEDKVDEAVVALVDIIAQHVSFALTDSTESIVESVTD</sequence>
<dbReference type="EMBL" id="LAZR01063332">
    <property type="protein sequence ID" value="KKK59705.1"/>
    <property type="molecule type" value="Genomic_DNA"/>
</dbReference>
<name>A0A0F8XFD9_9ZZZZ</name>
<accession>A0A0F8XFD9</accession>
<protein>
    <submittedName>
        <fullName evidence="1">Uncharacterized protein</fullName>
    </submittedName>
</protein>
<dbReference type="AlphaFoldDB" id="A0A0F8XFD9"/>
<gene>
    <name evidence="1" type="ORF">LCGC14_3031720</name>
</gene>